<dbReference type="VEuPathDB" id="AmoebaDB:NAEGRDRAFT_62841"/>
<protein>
    <recommendedName>
        <fullName evidence="5">Meckelin</fullName>
    </recommendedName>
</protein>
<dbReference type="Pfam" id="PF09773">
    <property type="entry name" value="Meckelin"/>
    <property type="match status" value="1"/>
</dbReference>
<dbReference type="OrthoDB" id="419138at2759"/>
<feature type="compositionally biased region" description="Low complexity" evidence="1">
    <location>
        <begin position="822"/>
        <end position="852"/>
    </location>
</feature>
<keyword evidence="2" id="KW-0472">Membrane</keyword>
<evidence type="ECO:0000256" key="2">
    <source>
        <dbReference type="SAM" id="Phobius"/>
    </source>
</evidence>
<proteinExistence type="predicted"/>
<dbReference type="STRING" id="5762.D2V212"/>
<evidence type="ECO:0000313" key="4">
    <source>
        <dbReference type="Proteomes" id="UP000006671"/>
    </source>
</evidence>
<dbReference type="AlphaFoldDB" id="D2V212"/>
<dbReference type="KEGG" id="ngr:NAEGRDRAFT_62841"/>
<feature type="transmembrane region" description="Helical" evidence="2">
    <location>
        <begin position="669"/>
        <end position="691"/>
    </location>
</feature>
<reference evidence="3 4" key="1">
    <citation type="journal article" date="2010" name="Cell">
        <title>The genome of Naegleria gruberi illuminates early eukaryotic versatility.</title>
        <authorList>
            <person name="Fritz-Laylin L.K."/>
            <person name="Prochnik S.E."/>
            <person name="Ginger M.L."/>
            <person name="Dacks J.B."/>
            <person name="Carpenter M.L."/>
            <person name="Field M.C."/>
            <person name="Kuo A."/>
            <person name="Paredez A."/>
            <person name="Chapman J."/>
            <person name="Pham J."/>
            <person name="Shu S."/>
            <person name="Neupane R."/>
            <person name="Cipriano M."/>
            <person name="Mancuso J."/>
            <person name="Tu H."/>
            <person name="Salamov A."/>
            <person name="Lindquist E."/>
            <person name="Shapiro H."/>
            <person name="Lucas S."/>
            <person name="Grigoriev I.V."/>
            <person name="Cande W.Z."/>
            <person name="Fulton C."/>
            <person name="Rokhsar D.S."/>
            <person name="Dawson S.C."/>
        </authorList>
    </citation>
    <scope>NUCLEOTIDE SEQUENCE [LARGE SCALE GENOMIC DNA]</scope>
    <source>
        <strain evidence="3 4">NEG-M</strain>
    </source>
</reference>
<name>D2V212_NAEGR</name>
<feature type="transmembrane region" description="Helical" evidence="2">
    <location>
        <begin position="467"/>
        <end position="488"/>
    </location>
</feature>
<dbReference type="GO" id="GO:0060271">
    <property type="term" value="P:cilium assembly"/>
    <property type="evidence" value="ECO:0007669"/>
    <property type="project" value="InterPro"/>
</dbReference>
<feature type="transmembrane region" description="Helical" evidence="2">
    <location>
        <begin position="508"/>
        <end position="534"/>
    </location>
</feature>
<dbReference type="PANTHER" id="PTHR21274">
    <property type="entry name" value="MECKELIN"/>
    <property type="match status" value="1"/>
</dbReference>
<feature type="transmembrane region" description="Helical" evidence="2">
    <location>
        <begin position="984"/>
        <end position="1011"/>
    </location>
</feature>
<dbReference type="PANTHER" id="PTHR21274:SF0">
    <property type="entry name" value="MECKELIN"/>
    <property type="match status" value="1"/>
</dbReference>
<dbReference type="RefSeq" id="XP_002681565.1">
    <property type="nucleotide sequence ID" value="XM_002681519.1"/>
</dbReference>
<evidence type="ECO:0000256" key="1">
    <source>
        <dbReference type="SAM" id="MobiDB-lite"/>
    </source>
</evidence>
<dbReference type="EMBL" id="GG738849">
    <property type="protein sequence ID" value="EFC48821.1"/>
    <property type="molecule type" value="Genomic_DNA"/>
</dbReference>
<gene>
    <name evidence="3" type="ORF">NAEGRDRAFT_62841</name>
</gene>
<dbReference type="InterPro" id="IPR019170">
    <property type="entry name" value="Meckelin"/>
</dbReference>
<evidence type="ECO:0008006" key="5">
    <source>
        <dbReference type="Google" id="ProtNLM"/>
    </source>
</evidence>
<feature type="region of interest" description="Disordered" evidence="1">
    <location>
        <begin position="815"/>
        <end position="852"/>
    </location>
</feature>
<keyword evidence="2" id="KW-0812">Transmembrane</keyword>
<accession>D2V212</accession>
<evidence type="ECO:0000313" key="3">
    <source>
        <dbReference type="EMBL" id="EFC48821.1"/>
    </source>
</evidence>
<keyword evidence="4" id="KW-1185">Reference proteome</keyword>
<sequence length="1039" mass="119368">MFCKDCSTNEVSTDGLYCYCNEGYKLTFTTSSKTCEQCTFASSRDRSICMTCGPSTLGFDSTLKDCKCNGTSKLVEIDAGGNYLSAKQCISCGSKSIPHPSNRYLCSPCPDPLMQASTDGTSCVCPSSHQLWSNMCILKDAYLDINSKYPIDSSALITFIQVFENSRQDTPSTESVRSKLFYDYFYQAGAHCKSLQNVTACQMLANLCTLLLYDESTPACKMYYSIFNTLTEDRVNGFSGWKNGLPWLKYTGTASENLYNTDLLQSVGLSGRKDRVSRLQFYLSKFNVYGNWLGFEELTNQLELCPTSNFQGSGFLDFGNNYVKNCFYNVLSLPYSQSTFFYELYILDSGILYPVPVQILKDDKTSFADIGTSTLYRRFFLYDNLAGVTTDGTTPSVVRILESAQLYVSLNPSVSEKIYPPTLTLKYTSRKIQSSTLSKFVTSDTESITSPTISFSASYIQSQQTPWIIVLVFAIIGLVGSLLTSCIASYRYSRRRLAQIDFPTLGKFIFTFCAHFSNYLFIVIIVIVSLYYLFFKLQDSVFILLPNFDGADKWYFFVIVFVALLGKTLDLGYEFYKHCSYDIFFMDWEKSKGKVVGVGGRAEGSYSSVSIWRSYFIAKEWEKLQELTWTSLEFTLILVLLILDGGNVIQLASTSPLENKILTNYPSHPILRLALLMWFYLSISLLQYLFFKFVLYRFTRNPITSLIDTCSIANISIVILDELHSGCYIHGESIFRFADSNMKEFYEGLSLESNDFFPKRGLLQTSSEQKRNVVLTFDLYISRSVRENYDNFLLIPIQEEEAKNGFLRRAVGNQRGVSNQRPNMPQVNTFNNNNQFPPNPQNHETQQPNPTNPVTLNPPIEQPIQQTMRERNQINNPLLNSPLQGDFRISDIFNFNVGQKSRYIPAAFIDGYNTINEYFKRVVTDVKIKQGQILDKQLSYRLGFTPDFIYQHDREFFFKDDYEHFFQNYSFFRVMLRGTEWKMIFFNILLFAILNIFWESVFGILMIVYVINRGFLWLRRNFVRKNLISKTLLDRRFLF</sequence>
<dbReference type="OMA" id="YITENKG"/>
<feature type="transmembrane region" description="Helical" evidence="2">
    <location>
        <begin position="627"/>
        <end position="649"/>
    </location>
</feature>
<dbReference type="GeneID" id="8855133"/>
<organism evidence="4">
    <name type="scientific">Naegleria gruberi</name>
    <name type="common">Amoeba</name>
    <dbReference type="NCBI Taxonomy" id="5762"/>
    <lineage>
        <taxon>Eukaryota</taxon>
        <taxon>Discoba</taxon>
        <taxon>Heterolobosea</taxon>
        <taxon>Tetramitia</taxon>
        <taxon>Eutetramitia</taxon>
        <taxon>Vahlkampfiidae</taxon>
        <taxon>Naegleria</taxon>
    </lineage>
</organism>
<dbReference type="InParanoid" id="D2V212"/>
<dbReference type="eggNOG" id="KOG4611">
    <property type="taxonomic scope" value="Eukaryota"/>
</dbReference>
<dbReference type="GO" id="GO:0036038">
    <property type="term" value="C:MKS complex"/>
    <property type="evidence" value="ECO:0007669"/>
    <property type="project" value="InterPro"/>
</dbReference>
<feature type="transmembrane region" description="Helical" evidence="2">
    <location>
        <begin position="554"/>
        <end position="576"/>
    </location>
</feature>
<keyword evidence="2" id="KW-1133">Transmembrane helix</keyword>
<dbReference type="Proteomes" id="UP000006671">
    <property type="component" value="Unassembled WGS sequence"/>
</dbReference>